<accession>E9GER4</accession>
<dbReference type="OrthoDB" id="6623283at2759"/>
<sequence length="118" mass="12954">MSETPCSGLRCTALFTRAQSSEARPGKFASTTMTSSALICLFFSVAVIISSSVGAAETDLPHVEISNWAIRFGAQMWEIGKQVTRIREIREIRLAMKVGKSLTPSAARKRQYNLDLAE</sequence>
<gene>
    <name evidence="1" type="ORF">DAPPUDRAFT_101856</name>
</gene>
<evidence type="ECO:0000313" key="1">
    <source>
        <dbReference type="EMBL" id="EFX82033.1"/>
    </source>
</evidence>
<protein>
    <submittedName>
        <fullName evidence="1">Uncharacterized protein</fullName>
    </submittedName>
</protein>
<dbReference type="KEGG" id="dpx:DAPPUDRAFT_101856"/>
<dbReference type="EMBL" id="GL732541">
    <property type="protein sequence ID" value="EFX82033.1"/>
    <property type="molecule type" value="Genomic_DNA"/>
</dbReference>
<dbReference type="AlphaFoldDB" id="E9GER4"/>
<dbReference type="STRING" id="6669.E9GER4"/>
<dbReference type="Proteomes" id="UP000000305">
    <property type="component" value="Unassembled WGS sequence"/>
</dbReference>
<organism evidence="1 2">
    <name type="scientific">Daphnia pulex</name>
    <name type="common">Water flea</name>
    <dbReference type="NCBI Taxonomy" id="6669"/>
    <lineage>
        <taxon>Eukaryota</taxon>
        <taxon>Metazoa</taxon>
        <taxon>Ecdysozoa</taxon>
        <taxon>Arthropoda</taxon>
        <taxon>Crustacea</taxon>
        <taxon>Branchiopoda</taxon>
        <taxon>Diplostraca</taxon>
        <taxon>Cladocera</taxon>
        <taxon>Anomopoda</taxon>
        <taxon>Daphniidae</taxon>
        <taxon>Daphnia</taxon>
    </lineage>
</organism>
<name>E9GER4_DAPPU</name>
<reference evidence="1 2" key="1">
    <citation type="journal article" date="2011" name="Science">
        <title>The ecoresponsive genome of Daphnia pulex.</title>
        <authorList>
            <person name="Colbourne J.K."/>
            <person name="Pfrender M.E."/>
            <person name="Gilbert D."/>
            <person name="Thomas W.K."/>
            <person name="Tucker A."/>
            <person name="Oakley T.H."/>
            <person name="Tokishita S."/>
            <person name="Aerts A."/>
            <person name="Arnold G.J."/>
            <person name="Basu M.K."/>
            <person name="Bauer D.J."/>
            <person name="Caceres C.E."/>
            <person name="Carmel L."/>
            <person name="Casola C."/>
            <person name="Choi J.H."/>
            <person name="Detter J.C."/>
            <person name="Dong Q."/>
            <person name="Dusheyko S."/>
            <person name="Eads B.D."/>
            <person name="Frohlich T."/>
            <person name="Geiler-Samerotte K.A."/>
            <person name="Gerlach D."/>
            <person name="Hatcher P."/>
            <person name="Jogdeo S."/>
            <person name="Krijgsveld J."/>
            <person name="Kriventseva E.V."/>
            <person name="Kultz D."/>
            <person name="Laforsch C."/>
            <person name="Lindquist E."/>
            <person name="Lopez J."/>
            <person name="Manak J.R."/>
            <person name="Muller J."/>
            <person name="Pangilinan J."/>
            <person name="Patwardhan R.P."/>
            <person name="Pitluck S."/>
            <person name="Pritham E.J."/>
            <person name="Rechtsteiner A."/>
            <person name="Rho M."/>
            <person name="Rogozin I.B."/>
            <person name="Sakarya O."/>
            <person name="Salamov A."/>
            <person name="Schaack S."/>
            <person name="Shapiro H."/>
            <person name="Shiga Y."/>
            <person name="Skalitzky C."/>
            <person name="Smith Z."/>
            <person name="Souvorov A."/>
            <person name="Sung W."/>
            <person name="Tang Z."/>
            <person name="Tsuchiya D."/>
            <person name="Tu H."/>
            <person name="Vos H."/>
            <person name="Wang M."/>
            <person name="Wolf Y.I."/>
            <person name="Yamagata H."/>
            <person name="Yamada T."/>
            <person name="Ye Y."/>
            <person name="Shaw J.R."/>
            <person name="Andrews J."/>
            <person name="Crease T.J."/>
            <person name="Tang H."/>
            <person name="Lucas S.M."/>
            <person name="Robertson H.M."/>
            <person name="Bork P."/>
            <person name="Koonin E.V."/>
            <person name="Zdobnov E.M."/>
            <person name="Grigoriev I.V."/>
            <person name="Lynch M."/>
            <person name="Boore J.L."/>
        </authorList>
    </citation>
    <scope>NUCLEOTIDE SEQUENCE [LARGE SCALE GENOMIC DNA]</scope>
</reference>
<dbReference type="InParanoid" id="E9GER4"/>
<evidence type="ECO:0000313" key="2">
    <source>
        <dbReference type="Proteomes" id="UP000000305"/>
    </source>
</evidence>
<proteinExistence type="predicted"/>
<dbReference type="HOGENOM" id="CLU_2075492_0_0_1"/>
<keyword evidence="2" id="KW-1185">Reference proteome</keyword>